<evidence type="ECO:0000256" key="2">
    <source>
        <dbReference type="ARBA" id="ARBA00008834"/>
    </source>
</evidence>
<dbReference type="InterPro" id="IPR012334">
    <property type="entry name" value="Pectin_lyas_fold"/>
</dbReference>
<organism evidence="12 13">
    <name type="scientific">Syncephalastrum racemosum</name>
    <name type="common">Filamentous fungus</name>
    <dbReference type="NCBI Taxonomy" id="13706"/>
    <lineage>
        <taxon>Eukaryota</taxon>
        <taxon>Fungi</taxon>
        <taxon>Fungi incertae sedis</taxon>
        <taxon>Mucoromycota</taxon>
        <taxon>Mucoromycotina</taxon>
        <taxon>Mucoromycetes</taxon>
        <taxon>Mucorales</taxon>
        <taxon>Syncephalastraceae</taxon>
        <taxon>Syncephalastrum</taxon>
    </lineage>
</organism>
<dbReference type="AlphaFoldDB" id="A0A1X2HDB9"/>
<evidence type="ECO:0000256" key="5">
    <source>
        <dbReference type="ARBA" id="ARBA00022801"/>
    </source>
</evidence>
<evidence type="ECO:0000313" key="12">
    <source>
        <dbReference type="EMBL" id="ORY96777.1"/>
    </source>
</evidence>
<dbReference type="PANTHER" id="PTHR31736:SF19">
    <property type="entry name" value="PECTIN LYASE SUPERFAMILY PROTEIN-RELATED"/>
    <property type="match status" value="1"/>
</dbReference>
<comment type="caution">
    <text evidence="12">The sequence shown here is derived from an EMBL/GenBank/DDBJ whole genome shotgun (WGS) entry which is preliminary data.</text>
</comment>
<evidence type="ECO:0000256" key="7">
    <source>
        <dbReference type="ARBA" id="ARBA00023180"/>
    </source>
</evidence>
<dbReference type="GO" id="GO:0004650">
    <property type="term" value="F:polygalacturonase activity"/>
    <property type="evidence" value="ECO:0007669"/>
    <property type="project" value="InterPro"/>
</dbReference>
<dbReference type="STRING" id="13706.A0A1X2HDB9"/>
<feature type="signal peptide" evidence="11">
    <location>
        <begin position="1"/>
        <end position="19"/>
    </location>
</feature>
<comment type="subcellular location">
    <subcellularLocation>
        <location evidence="1">Secreted</location>
    </subcellularLocation>
</comment>
<evidence type="ECO:0000313" key="13">
    <source>
        <dbReference type="Proteomes" id="UP000242180"/>
    </source>
</evidence>
<reference evidence="12 13" key="1">
    <citation type="submission" date="2016-07" db="EMBL/GenBank/DDBJ databases">
        <title>Pervasive Adenine N6-methylation of Active Genes in Fungi.</title>
        <authorList>
            <consortium name="DOE Joint Genome Institute"/>
            <person name="Mondo S.J."/>
            <person name="Dannebaum R.O."/>
            <person name="Kuo R.C."/>
            <person name="Labutti K."/>
            <person name="Haridas S."/>
            <person name="Kuo A."/>
            <person name="Salamov A."/>
            <person name="Ahrendt S.R."/>
            <person name="Lipzen A."/>
            <person name="Sullivan W."/>
            <person name="Andreopoulos W.B."/>
            <person name="Clum A."/>
            <person name="Lindquist E."/>
            <person name="Daum C."/>
            <person name="Ramamoorthy G.K."/>
            <person name="Gryganskyi A."/>
            <person name="Culley D."/>
            <person name="Magnuson J.K."/>
            <person name="James T.Y."/>
            <person name="O'Malley M.A."/>
            <person name="Stajich J.E."/>
            <person name="Spatafora J.W."/>
            <person name="Visel A."/>
            <person name="Grigoriev I.V."/>
        </authorList>
    </citation>
    <scope>NUCLEOTIDE SEQUENCE [LARGE SCALE GENOMIC DNA]</scope>
    <source>
        <strain evidence="12 13">NRRL 2496</strain>
    </source>
</reference>
<dbReference type="GO" id="GO:0005576">
    <property type="term" value="C:extracellular region"/>
    <property type="evidence" value="ECO:0007669"/>
    <property type="project" value="UniProtKB-SubCell"/>
</dbReference>
<keyword evidence="8 10" id="KW-0326">Glycosidase</keyword>
<name>A0A1X2HDB9_SYNRA</name>
<proteinExistence type="inferred from homology"/>
<keyword evidence="13" id="KW-1185">Reference proteome</keyword>
<evidence type="ECO:0000256" key="8">
    <source>
        <dbReference type="ARBA" id="ARBA00023295"/>
    </source>
</evidence>
<feature type="chain" id="PRO_5010882985" evidence="11">
    <location>
        <begin position="20"/>
        <end position="508"/>
    </location>
</feature>
<dbReference type="SUPFAM" id="SSF51126">
    <property type="entry name" value="Pectin lyase-like"/>
    <property type="match status" value="1"/>
</dbReference>
<evidence type="ECO:0000256" key="3">
    <source>
        <dbReference type="ARBA" id="ARBA00022525"/>
    </source>
</evidence>
<dbReference type="GO" id="GO:0071555">
    <property type="term" value="P:cell wall organization"/>
    <property type="evidence" value="ECO:0007669"/>
    <property type="project" value="UniProtKB-KW"/>
</dbReference>
<evidence type="ECO:0000256" key="6">
    <source>
        <dbReference type="ARBA" id="ARBA00023157"/>
    </source>
</evidence>
<comment type="similarity">
    <text evidence="2 10">Belongs to the glycosyl hydrolase 28 family.</text>
</comment>
<dbReference type="InterPro" id="IPR000743">
    <property type="entry name" value="Glyco_hydro_28"/>
</dbReference>
<dbReference type="PANTHER" id="PTHR31736">
    <property type="match status" value="1"/>
</dbReference>
<evidence type="ECO:0000256" key="1">
    <source>
        <dbReference type="ARBA" id="ARBA00004613"/>
    </source>
</evidence>
<dbReference type="OMA" id="QSKDCRN"/>
<keyword evidence="9" id="KW-0961">Cell wall biogenesis/degradation</keyword>
<accession>A0A1X2HDB9</accession>
<protein>
    <submittedName>
        <fullName evidence="12">Rhamnogalacturonase A</fullName>
    </submittedName>
</protein>
<keyword evidence="5 10" id="KW-0378">Hydrolase</keyword>
<evidence type="ECO:0000256" key="9">
    <source>
        <dbReference type="ARBA" id="ARBA00023316"/>
    </source>
</evidence>
<keyword evidence="4 11" id="KW-0732">Signal</keyword>
<evidence type="ECO:0000256" key="4">
    <source>
        <dbReference type="ARBA" id="ARBA00022729"/>
    </source>
</evidence>
<dbReference type="InParanoid" id="A0A1X2HDB9"/>
<dbReference type="Gene3D" id="2.160.20.10">
    <property type="entry name" value="Single-stranded right-handed beta-helix, Pectin lyase-like"/>
    <property type="match status" value="1"/>
</dbReference>
<dbReference type="GO" id="GO:0005975">
    <property type="term" value="P:carbohydrate metabolic process"/>
    <property type="evidence" value="ECO:0007669"/>
    <property type="project" value="InterPro"/>
</dbReference>
<keyword evidence="6" id="KW-1015">Disulfide bond</keyword>
<dbReference type="Pfam" id="PF00295">
    <property type="entry name" value="Glyco_hydro_28"/>
    <property type="match status" value="1"/>
</dbReference>
<dbReference type="InterPro" id="IPR011050">
    <property type="entry name" value="Pectin_lyase_fold/virulence"/>
</dbReference>
<keyword evidence="3" id="KW-0964">Secreted</keyword>
<keyword evidence="7" id="KW-0325">Glycoprotein</keyword>
<evidence type="ECO:0000256" key="11">
    <source>
        <dbReference type="SAM" id="SignalP"/>
    </source>
</evidence>
<dbReference type="GO" id="GO:0046576">
    <property type="term" value="F:rhamnogalacturonan alpha-L-rhamnopyranosyl-(1-&gt;4)-alpha-D-galactopyranosyluronide lyase activity"/>
    <property type="evidence" value="ECO:0007669"/>
    <property type="project" value="UniProtKB-ARBA"/>
</dbReference>
<sequence>MHCFTSLFLVCLIPALVAGQLTGPVGPITSTSSKQTVKTCDVTNYGAVADKKTDIGPAIASAWADCKNGGVVLIPKGDYAMSTWVTLSGGSAWALQLDGIIYRTGIGGGNMFMIKRTSDVEIFSSTGEGAIQGNGYEFHVDGSLGGPRILRLTMVDRFSVHDIALVDSPSFHFSMETCTNGEVYNMAIRGADHGGLDGIDVWGENMWIHDIMVTNKDECVTIKSPAHNILVENIYCNWSGGCAFGSLGGGTNITDITYRNVYTVRSNQMMMIKSNGGSGTVSNVLFENFVGHSNAYSLDIDQYWSSMSTAAGNGVQLNNFTIRNWKGTCSDGKQRGPVKVACADGAPCTNFTIEDFAMWTETGREVIYSCESAYGSGACLEKESGTPTSYDMMTATVTAAPSGYSAPIMSDDVDDSFGFTVSIPIPTIPASFYPDVKPISALAGDRATKANKRTAVVTTSMPAAAKATPTIALSPVHRRSHNRKYKLGKSIPTRYRGSIHAKPSQNLY</sequence>
<dbReference type="EMBL" id="MCGN01000005">
    <property type="protein sequence ID" value="ORY96777.1"/>
    <property type="molecule type" value="Genomic_DNA"/>
</dbReference>
<gene>
    <name evidence="12" type="ORF">BCR43DRAFT_287827</name>
</gene>
<dbReference type="OrthoDB" id="2268901at2759"/>
<dbReference type="Proteomes" id="UP000242180">
    <property type="component" value="Unassembled WGS sequence"/>
</dbReference>
<evidence type="ECO:0000256" key="10">
    <source>
        <dbReference type="RuleBase" id="RU361169"/>
    </source>
</evidence>